<dbReference type="AlphaFoldDB" id="A0A9Q7ULT7"/>
<keyword evidence="2" id="KW-1133">Transmembrane helix</keyword>
<evidence type="ECO:0000313" key="3">
    <source>
        <dbReference type="EMBL" id="SPD63254.1"/>
    </source>
</evidence>
<reference evidence="3 4" key="1">
    <citation type="submission" date="2018-01" db="EMBL/GenBank/DDBJ databases">
        <authorList>
            <person name="Clerissi C."/>
        </authorList>
    </citation>
    <scope>NUCLEOTIDE SEQUENCE [LARGE SCALE GENOMIC DNA]</scope>
    <source>
        <strain evidence="3">Cupriavidus taiwanensis SWF 66322</strain>
    </source>
</reference>
<keyword evidence="2" id="KW-0812">Transmembrane</keyword>
<dbReference type="EMBL" id="LT984813">
    <property type="protein sequence ID" value="SPD63254.1"/>
    <property type="molecule type" value="Genomic_DNA"/>
</dbReference>
<evidence type="ECO:0000256" key="2">
    <source>
        <dbReference type="SAM" id="Phobius"/>
    </source>
</evidence>
<evidence type="ECO:0000256" key="1">
    <source>
        <dbReference type="SAM" id="MobiDB-lite"/>
    </source>
</evidence>
<feature type="region of interest" description="Disordered" evidence="1">
    <location>
        <begin position="140"/>
        <end position="170"/>
    </location>
</feature>
<protein>
    <submittedName>
        <fullName evidence="3">Uncharacterized protein</fullName>
    </submittedName>
</protein>
<sequence>MHRSPTRDQPALFPGRAQSRLHRVIYRNNPPHLVTGMRGRVHPFRLRQHRIMAHPVLFAALLAGIMSLLAARSAMAHVDVGVHIGTPVYAAPAPVYVAPPPPVVYAPRYHGWHGDRYWDGRRWYGRHEWRGRHPHYRHHHHRHHHYRHHGHGHRGHHGHHGHHGHRGHGH</sequence>
<feature type="transmembrane region" description="Helical" evidence="2">
    <location>
        <begin position="51"/>
        <end position="71"/>
    </location>
</feature>
<name>A0A9Q7ULT7_9BURK</name>
<keyword evidence="2" id="KW-0472">Membrane</keyword>
<gene>
    <name evidence="3" type="ORF">CBM2636_10270</name>
</gene>
<proteinExistence type="predicted"/>
<evidence type="ECO:0000313" key="4">
    <source>
        <dbReference type="Proteomes" id="UP000254259"/>
    </source>
</evidence>
<organism evidence="3 4">
    <name type="scientific">Cupriavidus taiwanensis</name>
    <dbReference type="NCBI Taxonomy" id="164546"/>
    <lineage>
        <taxon>Bacteria</taxon>
        <taxon>Pseudomonadati</taxon>
        <taxon>Pseudomonadota</taxon>
        <taxon>Betaproteobacteria</taxon>
        <taxon>Burkholderiales</taxon>
        <taxon>Burkholderiaceae</taxon>
        <taxon>Cupriavidus</taxon>
    </lineage>
</organism>
<dbReference type="Proteomes" id="UP000254259">
    <property type="component" value="Chromosome CBM2636"/>
</dbReference>
<accession>A0A9Q7ULT7</accession>